<name>A0ABW1J1J2_9PSEU</name>
<reference evidence="3" key="1">
    <citation type="journal article" date="2019" name="Int. J. Syst. Evol. Microbiol.">
        <title>The Global Catalogue of Microorganisms (GCM) 10K type strain sequencing project: providing services to taxonomists for standard genome sequencing and annotation.</title>
        <authorList>
            <consortium name="The Broad Institute Genomics Platform"/>
            <consortium name="The Broad Institute Genome Sequencing Center for Infectious Disease"/>
            <person name="Wu L."/>
            <person name="Ma J."/>
        </authorList>
    </citation>
    <scope>NUCLEOTIDE SEQUENCE [LARGE SCALE GENOMIC DNA]</scope>
    <source>
        <strain evidence="3">CCM 8391</strain>
    </source>
</reference>
<feature type="domain" description="SAF" evidence="1">
    <location>
        <begin position="63"/>
        <end position="125"/>
    </location>
</feature>
<dbReference type="Pfam" id="PF08666">
    <property type="entry name" value="SAF"/>
    <property type="match status" value="1"/>
</dbReference>
<dbReference type="CDD" id="cd11614">
    <property type="entry name" value="SAF_CpaB_FlgA_like"/>
    <property type="match status" value="1"/>
</dbReference>
<sequence>MPGTSGTSRGSRALEPRLRHRIADLVHGPGRRRLLLLRRTAAATLAAFALVLALIPRAAPSGTTILVAARDLAPGTTLAAADLAVREWPTDLVPAGALRALTDADGRMLAGAARAGEPLTDLRLAGPILAARAVGSDDAVSVPVRLADPGVAGLLAPGRAVDVVTTGPTTDEPLVLAGGAVVLAVLPADTAPGVGAGAARGRLVLVALPHAAATRVAAASLAQPVAITLR</sequence>
<dbReference type="InterPro" id="IPR013974">
    <property type="entry name" value="SAF"/>
</dbReference>
<evidence type="ECO:0000313" key="2">
    <source>
        <dbReference type="EMBL" id="MFC5994290.1"/>
    </source>
</evidence>
<proteinExistence type="predicted"/>
<accession>A0ABW1J1J2</accession>
<dbReference type="RefSeq" id="WP_379584324.1">
    <property type="nucleotide sequence ID" value="NZ_JBHSQW010000017.1"/>
</dbReference>
<dbReference type="Proteomes" id="UP001596302">
    <property type="component" value="Unassembled WGS sequence"/>
</dbReference>
<evidence type="ECO:0000259" key="1">
    <source>
        <dbReference type="SMART" id="SM00858"/>
    </source>
</evidence>
<organism evidence="2 3">
    <name type="scientific">Pseudonocardia hispaniensis</name>
    <dbReference type="NCBI Taxonomy" id="904933"/>
    <lineage>
        <taxon>Bacteria</taxon>
        <taxon>Bacillati</taxon>
        <taxon>Actinomycetota</taxon>
        <taxon>Actinomycetes</taxon>
        <taxon>Pseudonocardiales</taxon>
        <taxon>Pseudonocardiaceae</taxon>
        <taxon>Pseudonocardia</taxon>
    </lineage>
</organism>
<gene>
    <name evidence="2" type="ORF">ACFQE5_08715</name>
</gene>
<protein>
    <submittedName>
        <fullName evidence="2">SAF domain-containing protein</fullName>
    </submittedName>
</protein>
<dbReference type="EMBL" id="JBHSQW010000017">
    <property type="protein sequence ID" value="MFC5994290.1"/>
    <property type="molecule type" value="Genomic_DNA"/>
</dbReference>
<keyword evidence="3" id="KW-1185">Reference proteome</keyword>
<comment type="caution">
    <text evidence="2">The sequence shown here is derived from an EMBL/GenBank/DDBJ whole genome shotgun (WGS) entry which is preliminary data.</text>
</comment>
<dbReference type="SMART" id="SM00858">
    <property type="entry name" value="SAF"/>
    <property type="match status" value="1"/>
</dbReference>
<evidence type="ECO:0000313" key="3">
    <source>
        <dbReference type="Proteomes" id="UP001596302"/>
    </source>
</evidence>